<name>A0ABT4U4R4_9ACTN</name>
<evidence type="ECO:0000313" key="5">
    <source>
        <dbReference type="EMBL" id="MDA2811930.1"/>
    </source>
</evidence>
<dbReference type="InterPro" id="IPR004370">
    <property type="entry name" value="4-OT-like_dom"/>
</dbReference>
<evidence type="ECO:0000256" key="3">
    <source>
        <dbReference type="SAM" id="MobiDB-lite"/>
    </source>
</evidence>
<feature type="region of interest" description="Disordered" evidence="3">
    <location>
        <begin position="54"/>
        <end position="96"/>
    </location>
</feature>
<accession>A0ABT4U4R4</accession>
<evidence type="ECO:0000313" key="6">
    <source>
        <dbReference type="Proteomes" id="UP001527866"/>
    </source>
</evidence>
<dbReference type="Gene3D" id="3.30.429.10">
    <property type="entry name" value="Macrophage Migration Inhibitory Factor"/>
    <property type="match status" value="1"/>
</dbReference>
<evidence type="ECO:0000256" key="1">
    <source>
        <dbReference type="ARBA" id="ARBA00006723"/>
    </source>
</evidence>
<evidence type="ECO:0000259" key="4">
    <source>
        <dbReference type="Pfam" id="PF01361"/>
    </source>
</evidence>
<proteinExistence type="inferred from homology"/>
<sequence>MPQVDIALAEGRTAAQVRALMREVHAAVVRTTGTRPEYVRVVVREVPRTHWATGDVTLAEMDSASGTGPDAGRQNDGQNDGADTGRPADTAHLEQQ</sequence>
<gene>
    <name evidence="5" type="ORF">O4J56_14900</name>
</gene>
<dbReference type="SUPFAM" id="SSF55331">
    <property type="entry name" value="Tautomerase/MIF"/>
    <property type="match status" value="1"/>
</dbReference>
<dbReference type="InterPro" id="IPR014347">
    <property type="entry name" value="Tautomerase/MIF_sf"/>
</dbReference>
<dbReference type="Proteomes" id="UP001527866">
    <property type="component" value="Unassembled WGS sequence"/>
</dbReference>
<protein>
    <submittedName>
        <fullName evidence="5">Tautomerase family protein</fullName>
    </submittedName>
</protein>
<keyword evidence="6" id="KW-1185">Reference proteome</keyword>
<comment type="similarity">
    <text evidence="1">Belongs to the 4-oxalocrotonate tautomerase family.</text>
</comment>
<evidence type="ECO:0000256" key="2">
    <source>
        <dbReference type="ARBA" id="ARBA00023235"/>
    </source>
</evidence>
<dbReference type="Pfam" id="PF01361">
    <property type="entry name" value="Tautomerase"/>
    <property type="match status" value="1"/>
</dbReference>
<feature type="domain" description="4-oxalocrotonate tautomerase-like" evidence="4">
    <location>
        <begin position="2"/>
        <end position="59"/>
    </location>
</feature>
<keyword evidence="2" id="KW-0413">Isomerase</keyword>
<dbReference type="RefSeq" id="WP_270686383.1">
    <property type="nucleotide sequence ID" value="NZ_JAQFWQ010000038.1"/>
</dbReference>
<comment type="caution">
    <text evidence="5">The sequence shown here is derived from an EMBL/GenBank/DDBJ whole genome shotgun (WGS) entry which is preliminary data.</text>
</comment>
<dbReference type="PANTHER" id="PTHR35530">
    <property type="entry name" value="TAUTOMERASE-RELATED"/>
    <property type="match status" value="1"/>
</dbReference>
<reference evidence="5 6" key="1">
    <citation type="submission" date="2023-01" db="EMBL/GenBank/DDBJ databases">
        <title>Draft genome sequence of Nocardiopsis sp. RSe5-2 isolated from halophytes.</title>
        <authorList>
            <person name="Duangmal K."/>
            <person name="Chantavorakit T."/>
        </authorList>
    </citation>
    <scope>NUCLEOTIDE SEQUENCE [LARGE SCALE GENOMIC DNA]</scope>
    <source>
        <strain evidence="5 6">RSe5-2</strain>
    </source>
</reference>
<dbReference type="EMBL" id="JAQFWQ010000038">
    <property type="protein sequence ID" value="MDA2811930.1"/>
    <property type="molecule type" value="Genomic_DNA"/>
</dbReference>
<organism evidence="5 6">
    <name type="scientific">Nocardiopsis endophytica</name>
    <dbReference type="NCBI Taxonomy" id="3018445"/>
    <lineage>
        <taxon>Bacteria</taxon>
        <taxon>Bacillati</taxon>
        <taxon>Actinomycetota</taxon>
        <taxon>Actinomycetes</taxon>
        <taxon>Streptosporangiales</taxon>
        <taxon>Nocardiopsidaceae</taxon>
        <taxon>Nocardiopsis</taxon>
    </lineage>
</organism>
<dbReference type="PANTHER" id="PTHR35530:SF1">
    <property type="entry name" value="2-HYDROXYMUCONATE TAUTOMERASE"/>
    <property type="match status" value="1"/>
</dbReference>